<dbReference type="EMBL" id="JAAGAX010000005">
    <property type="protein sequence ID" value="KAF2313834.1"/>
    <property type="molecule type" value="Genomic_DNA"/>
</dbReference>
<reference evidence="2 3" key="1">
    <citation type="journal article" date="2020" name="Mol. Plant">
        <title>The Chromosome-Based Rubber Tree Genome Provides New Insights into Spurge Genome Evolution and Rubber Biosynthesis.</title>
        <authorList>
            <person name="Liu J."/>
            <person name="Shi C."/>
            <person name="Shi C.C."/>
            <person name="Li W."/>
            <person name="Zhang Q.J."/>
            <person name="Zhang Y."/>
            <person name="Li K."/>
            <person name="Lu H.F."/>
            <person name="Shi C."/>
            <person name="Zhu S.T."/>
            <person name="Xiao Z.Y."/>
            <person name="Nan H."/>
            <person name="Yue Y."/>
            <person name="Zhu X.G."/>
            <person name="Wu Y."/>
            <person name="Hong X.N."/>
            <person name="Fan G.Y."/>
            <person name="Tong Y."/>
            <person name="Zhang D."/>
            <person name="Mao C.L."/>
            <person name="Liu Y.L."/>
            <person name="Hao S.J."/>
            <person name="Liu W.Q."/>
            <person name="Lv M.Q."/>
            <person name="Zhang H.B."/>
            <person name="Liu Y."/>
            <person name="Hu-Tang G.R."/>
            <person name="Wang J.P."/>
            <person name="Wang J.H."/>
            <person name="Sun Y.H."/>
            <person name="Ni S.B."/>
            <person name="Chen W.B."/>
            <person name="Zhang X.C."/>
            <person name="Jiao Y.N."/>
            <person name="Eichler E.E."/>
            <person name="Li G.H."/>
            <person name="Liu X."/>
            <person name="Gao L.Z."/>
        </authorList>
    </citation>
    <scope>NUCLEOTIDE SEQUENCE [LARGE SCALE GENOMIC DNA]</scope>
    <source>
        <strain evidence="3">cv. GT1</strain>
        <tissue evidence="2">Leaf</tissue>
    </source>
</reference>
<gene>
    <name evidence="2" type="ORF">GH714_018206</name>
</gene>
<evidence type="ECO:0000313" key="2">
    <source>
        <dbReference type="EMBL" id="KAF2313834.1"/>
    </source>
</evidence>
<organism evidence="2 3">
    <name type="scientific">Hevea brasiliensis</name>
    <name type="common">Para rubber tree</name>
    <name type="synonym">Siphonia brasiliensis</name>
    <dbReference type="NCBI Taxonomy" id="3981"/>
    <lineage>
        <taxon>Eukaryota</taxon>
        <taxon>Viridiplantae</taxon>
        <taxon>Streptophyta</taxon>
        <taxon>Embryophyta</taxon>
        <taxon>Tracheophyta</taxon>
        <taxon>Spermatophyta</taxon>
        <taxon>Magnoliopsida</taxon>
        <taxon>eudicotyledons</taxon>
        <taxon>Gunneridae</taxon>
        <taxon>Pentapetalae</taxon>
        <taxon>rosids</taxon>
        <taxon>fabids</taxon>
        <taxon>Malpighiales</taxon>
        <taxon>Euphorbiaceae</taxon>
        <taxon>Crotonoideae</taxon>
        <taxon>Micrandreae</taxon>
        <taxon>Hevea</taxon>
    </lineage>
</organism>
<keyword evidence="3" id="KW-1185">Reference proteome</keyword>
<feature type="region of interest" description="Disordered" evidence="1">
    <location>
        <begin position="31"/>
        <end position="50"/>
    </location>
</feature>
<accession>A0A6A6MKM1</accession>
<comment type="caution">
    <text evidence="2">The sequence shown here is derived from an EMBL/GenBank/DDBJ whole genome shotgun (WGS) entry which is preliminary data.</text>
</comment>
<proteinExistence type="predicted"/>
<dbReference type="PANTHER" id="PTHR33484">
    <property type="entry name" value="BNAC07G33360D PROTEIN"/>
    <property type="match status" value="1"/>
</dbReference>
<dbReference type="PANTHER" id="PTHR33484:SF12">
    <property type="entry name" value="AP2_ERF DOMAIN-CONTAINING PROTEIN"/>
    <property type="match status" value="1"/>
</dbReference>
<sequence>MAPPQLDRLARIGREGFSLIDECYGRTNASDRPGISRIQNNHHSHSQHQQPLVYHGPQISTVRVPVVTSNYEIAQHYYTGMAAREPVITSDEAAENYGGFSIVEHVTIFAFFSKLNQQLYMDKMARQENRLSEVGLEEFALVDQWYGRSRRVFVPAPQERQQPYTDYRVTKVNPR</sequence>
<evidence type="ECO:0000313" key="3">
    <source>
        <dbReference type="Proteomes" id="UP000467840"/>
    </source>
</evidence>
<dbReference type="AlphaFoldDB" id="A0A6A6MKM1"/>
<dbReference type="Proteomes" id="UP000467840">
    <property type="component" value="Chromosome 15"/>
</dbReference>
<evidence type="ECO:0000256" key="1">
    <source>
        <dbReference type="SAM" id="MobiDB-lite"/>
    </source>
</evidence>
<protein>
    <submittedName>
        <fullName evidence="2">Uncharacterized protein</fullName>
    </submittedName>
</protein>
<name>A0A6A6MKM1_HEVBR</name>